<sequence>MGAIFFYIFIYFIGYYGSAIFNMFSVRPLVTNRFMAALVPVVAVAIAHAYMIVTKPPPASQDITVESALFTYVIMPVVIVSLGAVYFMWNSRRSEEEQADTDELETEEIDDTVAKSVDSERPVETDTPEVSDNDQENASNKDKTV</sequence>
<proteinExistence type="predicted"/>
<accession>A0A1H8FYE8</accession>
<feature type="transmembrane region" description="Helical" evidence="2">
    <location>
        <begin position="69"/>
        <end position="89"/>
    </location>
</feature>
<keyword evidence="2" id="KW-0812">Transmembrane</keyword>
<dbReference type="RefSeq" id="WP_090632896.1">
    <property type="nucleotide sequence ID" value="NZ_FOCP01000015.1"/>
</dbReference>
<evidence type="ECO:0000256" key="1">
    <source>
        <dbReference type="SAM" id="MobiDB-lite"/>
    </source>
</evidence>
<name>A0A1H8FYE8_9PROT</name>
<organism evidence="3 4">
    <name type="scientific">Nitrosomonas marina</name>
    <dbReference type="NCBI Taxonomy" id="917"/>
    <lineage>
        <taxon>Bacteria</taxon>
        <taxon>Pseudomonadati</taxon>
        <taxon>Pseudomonadota</taxon>
        <taxon>Betaproteobacteria</taxon>
        <taxon>Nitrosomonadales</taxon>
        <taxon>Nitrosomonadaceae</taxon>
        <taxon>Nitrosomonas</taxon>
    </lineage>
</organism>
<reference evidence="3 4" key="1">
    <citation type="submission" date="2016-10" db="EMBL/GenBank/DDBJ databases">
        <authorList>
            <person name="de Groot N.N."/>
        </authorList>
    </citation>
    <scope>NUCLEOTIDE SEQUENCE [LARGE SCALE GENOMIC DNA]</scope>
    <source>
        <strain evidence="3 4">Nm22</strain>
    </source>
</reference>
<feature type="compositionally biased region" description="Acidic residues" evidence="1">
    <location>
        <begin position="126"/>
        <end position="135"/>
    </location>
</feature>
<feature type="transmembrane region" description="Helical" evidence="2">
    <location>
        <begin position="36"/>
        <end position="53"/>
    </location>
</feature>
<feature type="region of interest" description="Disordered" evidence="1">
    <location>
        <begin position="95"/>
        <end position="145"/>
    </location>
</feature>
<evidence type="ECO:0000256" key="2">
    <source>
        <dbReference type="SAM" id="Phobius"/>
    </source>
</evidence>
<protein>
    <submittedName>
        <fullName evidence="3">Uncharacterized protein</fullName>
    </submittedName>
</protein>
<dbReference type="Proteomes" id="UP000199459">
    <property type="component" value="Unassembled WGS sequence"/>
</dbReference>
<keyword evidence="2" id="KW-1133">Transmembrane helix</keyword>
<keyword evidence="2" id="KW-0472">Membrane</keyword>
<feature type="compositionally biased region" description="Acidic residues" evidence="1">
    <location>
        <begin position="97"/>
        <end position="111"/>
    </location>
</feature>
<dbReference type="EMBL" id="FOCP01000015">
    <property type="protein sequence ID" value="SEN36773.1"/>
    <property type="molecule type" value="Genomic_DNA"/>
</dbReference>
<evidence type="ECO:0000313" key="4">
    <source>
        <dbReference type="Proteomes" id="UP000199459"/>
    </source>
</evidence>
<dbReference type="AlphaFoldDB" id="A0A1H8FYE8"/>
<feature type="transmembrane region" description="Helical" evidence="2">
    <location>
        <begin position="6"/>
        <end position="24"/>
    </location>
</feature>
<evidence type="ECO:0000313" key="3">
    <source>
        <dbReference type="EMBL" id="SEN36773.1"/>
    </source>
</evidence>
<dbReference type="OrthoDB" id="8548209at2"/>
<gene>
    <name evidence="3" type="ORF">SAMN05216325_11548</name>
</gene>